<reference evidence="2" key="1">
    <citation type="submission" date="2024-07" db="EMBL/GenBank/DDBJ databases">
        <title>Two chromosome-level genome assemblies of Korean endemic species Abeliophyllum distichum and Forsythia ovata (Oleaceae).</title>
        <authorList>
            <person name="Jang H."/>
        </authorList>
    </citation>
    <scope>NUCLEOTIDE SEQUENCE [LARGE SCALE GENOMIC DNA]</scope>
</reference>
<gene>
    <name evidence="1" type="ORF">Adt_11644</name>
</gene>
<protein>
    <submittedName>
        <fullName evidence="1">Retrotrans gag domain-containing protein</fullName>
    </submittedName>
</protein>
<dbReference type="AlphaFoldDB" id="A0ABD1UNF1"/>
<keyword evidence="2" id="KW-1185">Reference proteome</keyword>
<evidence type="ECO:0000313" key="2">
    <source>
        <dbReference type="Proteomes" id="UP001604336"/>
    </source>
</evidence>
<accession>A0ABD1UNF1</accession>
<dbReference type="EMBL" id="JBFOLK010000003">
    <property type="protein sequence ID" value="KAL2526590.1"/>
    <property type="molecule type" value="Genomic_DNA"/>
</dbReference>
<proteinExistence type="predicted"/>
<evidence type="ECO:0000313" key="1">
    <source>
        <dbReference type="EMBL" id="KAL2526590.1"/>
    </source>
</evidence>
<comment type="caution">
    <text evidence="1">The sequence shown here is derived from an EMBL/GenBank/DDBJ whole genome shotgun (WGS) entry which is preliminary data.</text>
</comment>
<name>A0ABD1UNF1_9LAMI</name>
<sequence length="142" mass="16762">MIISKGPQYVLGYSYDDEGDDHTRSFEDDDDDKDLPFFYKIRITPNPKDFIRPKLEKYTMQSDPMYHLEDYKTEIKLKNASDSLKCMTFYMTLTRAAKKWYLKLKPGSFWSWLQLIKKALMSAFVGHNLGKAPTMQLNNIRQ</sequence>
<dbReference type="Proteomes" id="UP001604336">
    <property type="component" value="Unassembled WGS sequence"/>
</dbReference>
<organism evidence="1 2">
    <name type="scientific">Abeliophyllum distichum</name>
    <dbReference type="NCBI Taxonomy" id="126358"/>
    <lineage>
        <taxon>Eukaryota</taxon>
        <taxon>Viridiplantae</taxon>
        <taxon>Streptophyta</taxon>
        <taxon>Embryophyta</taxon>
        <taxon>Tracheophyta</taxon>
        <taxon>Spermatophyta</taxon>
        <taxon>Magnoliopsida</taxon>
        <taxon>eudicotyledons</taxon>
        <taxon>Gunneridae</taxon>
        <taxon>Pentapetalae</taxon>
        <taxon>asterids</taxon>
        <taxon>lamiids</taxon>
        <taxon>Lamiales</taxon>
        <taxon>Oleaceae</taxon>
        <taxon>Forsythieae</taxon>
        <taxon>Abeliophyllum</taxon>
    </lineage>
</organism>